<dbReference type="AlphaFoldDB" id="A0A812ITH6"/>
<organism evidence="3 4">
    <name type="scientific">Symbiodinium pilosum</name>
    <name type="common">Dinoflagellate</name>
    <dbReference type="NCBI Taxonomy" id="2952"/>
    <lineage>
        <taxon>Eukaryota</taxon>
        <taxon>Sar</taxon>
        <taxon>Alveolata</taxon>
        <taxon>Dinophyceae</taxon>
        <taxon>Suessiales</taxon>
        <taxon>Symbiodiniaceae</taxon>
        <taxon>Symbiodinium</taxon>
    </lineage>
</organism>
<name>A0A812ITH6_SYMPI</name>
<dbReference type="PROSITE" id="PS51375">
    <property type="entry name" value="PPR"/>
    <property type="match status" value="1"/>
</dbReference>
<dbReference type="Gene3D" id="1.25.40.10">
    <property type="entry name" value="Tetratricopeptide repeat domain"/>
    <property type="match status" value="1"/>
</dbReference>
<evidence type="ECO:0008006" key="5">
    <source>
        <dbReference type="Google" id="ProtNLM"/>
    </source>
</evidence>
<proteinExistence type="predicted"/>
<keyword evidence="4" id="KW-1185">Reference proteome</keyword>
<dbReference type="NCBIfam" id="TIGR00756">
    <property type="entry name" value="PPR"/>
    <property type="match status" value="1"/>
</dbReference>
<dbReference type="InterPro" id="IPR002885">
    <property type="entry name" value="PPR_rpt"/>
</dbReference>
<feature type="repeat" description="PPR" evidence="2">
    <location>
        <begin position="44"/>
        <end position="78"/>
    </location>
</feature>
<protein>
    <recommendedName>
        <fullName evidence="5">Pentatricopeptide repeat-containing protein</fullName>
    </recommendedName>
</protein>
<reference evidence="3" key="1">
    <citation type="submission" date="2021-02" db="EMBL/GenBank/DDBJ databases">
        <authorList>
            <person name="Dougan E. K."/>
            <person name="Rhodes N."/>
            <person name="Thang M."/>
            <person name="Chan C."/>
        </authorList>
    </citation>
    <scope>NUCLEOTIDE SEQUENCE</scope>
</reference>
<dbReference type="PANTHER" id="PTHR47447">
    <property type="entry name" value="OS03G0856100 PROTEIN"/>
    <property type="match status" value="1"/>
</dbReference>
<dbReference type="InterPro" id="IPR011990">
    <property type="entry name" value="TPR-like_helical_dom_sf"/>
</dbReference>
<evidence type="ECO:0000313" key="3">
    <source>
        <dbReference type="EMBL" id="CAE7185873.1"/>
    </source>
</evidence>
<sequence length="131" mass="13991">MSLRYKSSKPGFTVRVLGAFAVASEWSKALGLLKGMQGAAVRINTAVCNAAINACERAGMWQVALVLLEDLDARRLAPDEFTGGSTVAAMAAAGKRQEPRQLLSQLVERGVQNQVIAYSGMVNAHAKREDS</sequence>
<comment type="caution">
    <text evidence="3">The sequence shown here is derived from an EMBL/GenBank/DDBJ whole genome shotgun (WGS) entry which is preliminary data.</text>
</comment>
<evidence type="ECO:0000256" key="1">
    <source>
        <dbReference type="ARBA" id="ARBA00022737"/>
    </source>
</evidence>
<accession>A0A812ITH6</accession>
<dbReference type="EMBL" id="CAJNIZ010001226">
    <property type="protein sequence ID" value="CAE7185873.1"/>
    <property type="molecule type" value="Genomic_DNA"/>
</dbReference>
<dbReference type="Pfam" id="PF01535">
    <property type="entry name" value="PPR"/>
    <property type="match status" value="1"/>
</dbReference>
<dbReference type="OrthoDB" id="185373at2759"/>
<gene>
    <name evidence="3" type="ORF">SPIL2461_LOCUS1261</name>
</gene>
<evidence type="ECO:0000313" key="4">
    <source>
        <dbReference type="Proteomes" id="UP000649617"/>
    </source>
</evidence>
<evidence type="ECO:0000256" key="2">
    <source>
        <dbReference type="PROSITE-ProRule" id="PRU00708"/>
    </source>
</evidence>
<dbReference type="Proteomes" id="UP000649617">
    <property type="component" value="Unassembled WGS sequence"/>
</dbReference>
<dbReference type="PANTHER" id="PTHR47447:SF17">
    <property type="entry name" value="OS12G0638900 PROTEIN"/>
    <property type="match status" value="1"/>
</dbReference>
<keyword evidence="1" id="KW-0677">Repeat</keyword>